<feature type="binding site" evidence="4">
    <location>
        <begin position="200"/>
        <end position="203"/>
    </location>
    <ligand>
        <name>substrate</name>
    </ligand>
</feature>
<dbReference type="KEGG" id="msil:METEAL_41790"/>
<evidence type="ECO:0000256" key="3">
    <source>
        <dbReference type="ARBA" id="ARBA00023277"/>
    </source>
</evidence>
<feature type="binding site" evidence="4">
    <location>
        <position position="92"/>
    </location>
    <ligand>
        <name>NADP(+)</name>
        <dbReference type="ChEBI" id="CHEBI:58349"/>
    </ligand>
</feature>
<dbReference type="RefSeq" id="WP_316413687.1">
    <property type="nucleotide sequence ID" value="NZ_AP027080.1"/>
</dbReference>
<dbReference type="InterPro" id="IPR011912">
    <property type="entry name" value="Heptose_epim"/>
</dbReference>
<feature type="binding site" evidence="4">
    <location>
        <position position="38"/>
    </location>
    <ligand>
        <name>NADP(+)</name>
        <dbReference type="ChEBI" id="CHEBI:58349"/>
    </ligand>
</feature>
<sequence length="311" mass="34460">MIIVTGGAGFIGSNVVKELNRRGRTDILVVDNLERSEKFRNLSNLVIQDYMDKRAFRARLDAGTFDLQADAILHNGACSDTMGGDGRYMLENNFGDSKALLHYALSKSIPFVYASSAATYGPGPVFVPDPANERPLNVYGYSKLLFDQHVRHILPQVRSTVVGLRYFNVYGPREDHKGRMMSVLHQLLRQLRQEGVCRLFAGTDGYGDGEQVRDFVFVGDIVDIGLHFAQAPLTKAILNAGTGKARSFNAIARTLIAHLGQGRIDYIPFPPELTGKYQSFTQADLTTLRAAGYTRPMTELEEGIRLTLAEL</sequence>
<feature type="binding site" evidence="4">
    <location>
        <position position="186"/>
    </location>
    <ligand>
        <name>substrate</name>
    </ligand>
</feature>
<dbReference type="Proteomes" id="UP001238179">
    <property type="component" value="Chromosome"/>
</dbReference>
<comment type="subunit">
    <text evidence="4">Homopentamer.</text>
</comment>
<feature type="domain" description="NAD-dependent epimerase/dehydratase" evidence="5">
    <location>
        <begin position="2"/>
        <end position="239"/>
    </location>
</feature>
<evidence type="ECO:0000256" key="2">
    <source>
        <dbReference type="ARBA" id="ARBA00023235"/>
    </source>
</evidence>
<dbReference type="InterPro" id="IPR001509">
    <property type="entry name" value="Epimerase_deHydtase"/>
</dbReference>
<feature type="active site" description="Proton acceptor" evidence="4">
    <location>
        <position position="139"/>
    </location>
</feature>
<dbReference type="PANTHER" id="PTHR43103">
    <property type="entry name" value="NUCLEOSIDE-DIPHOSPHATE-SUGAR EPIMERASE"/>
    <property type="match status" value="1"/>
</dbReference>
<dbReference type="NCBIfam" id="TIGR02197">
    <property type="entry name" value="heptose_epim"/>
    <property type="match status" value="1"/>
</dbReference>
<evidence type="ECO:0000313" key="7">
    <source>
        <dbReference type="Proteomes" id="UP001238179"/>
    </source>
</evidence>
<feature type="binding site" evidence="4">
    <location>
        <position position="179"/>
    </location>
    <ligand>
        <name>substrate</name>
    </ligand>
</feature>
<dbReference type="CDD" id="cd05248">
    <property type="entry name" value="ADP_GME_SDR_e"/>
    <property type="match status" value="1"/>
</dbReference>
<feature type="binding site" evidence="4">
    <location>
        <begin position="75"/>
        <end position="79"/>
    </location>
    <ligand>
        <name>NADP(+)</name>
        <dbReference type="ChEBI" id="CHEBI:58349"/>
    </ligand>
</feature>
<feature type="binding site" evidence="4">
    <location>
        <begin position="31"/>
        <end position="32"/>
    </location>
    <ligand>
        <name>NADP(+)</name>
        <dbReference type="ChEBI" id="CHEBI:58349"/>
    </ligand>
</feature>
<feature type="binding site" evidence="4">
    <location>
        <position position="169"/>
    </location>
    <ligand>
        <name>NADP(+)</name>
        <dbReference type="ChEBI" id="CHEBI:58349"/>
    </ligand>
</feature>
<comment type="pathway">
    <text evidence="4">Nucleotide-sugar biosynthesis; ADP-L-glycero-beta-D-manno-heptose biosynthesis; ADP-L-glycero-beta-D-manno-heptose from D-glycero-beta-D-manno-heptose 7-phosphate: step 4/4.</text>
</comment>
<comment type="domain">
    <text evidence="4">Contains a large N-terminal NADP-binding domain, and a smaller C-terminal substrate-binding domain.</text>
</comment>
<keyword evidence="7" id="KW-1185">Reference proteome</keyword>
<feature type="binding site" evidence="4">
    <location>
        <position position="143"/>
    </location>
    <ligand>
        <name>NADP(+)</name>
        <dbReference type="ChEBI" id="CHEBI:58349"/>
    </ligand>
</feature>
<dbReference type="Gene3D" id="3.40.50.720">
    <property type="entry name" value="NAD(P)-binding Rossmann-like Domain"/>
    <property type="match status" value="1"/>
</dbReference>
<keyword evidence="2 4" id="KW-0413">Isomerase</keyword>
<feature type="binding site" evidence="4">
    <location>
        <position position="168"/>
    </location>
    <ligand>
        <name>substrate</name>
    </ligand>
</feature>
<feature type="binding site" evidence="4">
    <location>
        <position position="53"/>
    </location>
    <ligand>
        <name>NADP(+)</name>
        <dbReference type="ChEBI" id="CHEBI:58349"/>
    </ligand>
</feature>
<comment type="catalytic activity">
    <reaction evidence="4">
        <text>ADP-D-glycero-beta-D-manno-heptose = ADP-L-glycero-beta-D-manno-heptose</text>
        <dbReference type="Rhea" id="RHEA:17577"/>
        <dbReference type="ChEBI" id="CHEBI:59967"/>
        <dbReference type="ChEBI" id="CHEBI:61506"/>
        <dbReference type="EC" id="5.1.3.20"/>
    </reaction>
</comment>
<comment type="cofactor">
    <cofactor evidence="4">
        <name>NADP(+)</name>
        <dbReference type="ChEBI" id="CHEBI:58349"/>
    </cofactor>
    <text evidence="4">Binds 1 NADP(+) per subunit.</text>
</comment>
<feature type="active site" description="Proton acceptor" evidence="4">
    <location>
        <position position="177"/>
    </location>
</feature>
<accession>A0AA48KBE5</accession>
<dbReference type="SUPFAM" id="SSF51735">
    <property type="entry name" value="NAD(P)-binding Rossmann-fold domains"/>
    <property type="match status" value="1"/>
</dbReference>
<evidence type="ECO:0000256" key="1">
    <source>
        <dbReference type="ARBA" id="ARBA00022857"/>
    </source>
</evidence>
<dbReference type="EMBL" id="AP027080">
    <property type="protein sequence ID" value="BDU75005.1"/>
    <property type="molecule type" value="Genomic_DNA"/>
</dbReference>
<dbReference type="EC" id="5.1.3.20" evidence="4"/>
<reference evidence="7" key="1">
    <citation type="journal article" date="2023" name="Int. J. Syst. Evol. Microbiol.">
        <title>Mesoterricola silvestris gen. nov., sp. nov., Mesoterricola sediminis sp. nov., Geothrix oryzae sp. nov., Geothrix edaphica sp. nov., Geothrix rubra sp. nov., and Geothrix limicola sp. nov., six novel members of Acidobacteriota isolated from soils.</title>
        <authorList>
            <person name="Itoh H."/>
            <person name="Sugisawa Y."/>
            <person name="Mise K."/>
            <person name="Xu Z."/>
            <person name="Kuniyasu M."/>
            <person name="Ushijima N."/>
            <person name="Kawano K."/>
            <person name="Kobayashi E."/>
            <person name="Shiratori Y."/>
            <person name="Masuda Y."/>
            <person name="Senoo K."/>
        </authorList>
    </citation>
    <scope>NUCLEOTIDE SEQUENCE [LARGE SCALE GENOMIC DNA]</scope>
    <source>
        <strain evidence="7">W79</strain>
    </source>
</reference>
<name>A0AA48KBE5_9BACT</name>
<gene>
    <name evidence="4 6" type="primary">hldD</name>
    <name evidence="6" type="ORF">METEAL_41790</name>
</gene>
<feature type="binding site" evidence="4">
    <location>
        <position position="277"/>
    </location>
    <ligand>
        <name>substrate</name>
    </ligand>
</feature>
<dbReference type="Gene3D" id="3.90.25.10">
    <property type="entry name" value="UDP-galactose 4-epimerase, domain 1"/>
    <property type="match status" value="1"/>
</dbReference>
<evidence type="ECO:0000256" key="4">
    <source>
        <dbReference type="HAMAP-Rule" id="MF_01601"/>
    </source>
</evidence>
<evidence type="ECO:0000313" key="6">
    <source>
        <dbReference type="EMBL" id="BDU75005.1"/>
    </source>
</evidence>
<dbReference type="GO" id="GO:0005975">
    <property type="term" value="P:carbohydrate metabolic process"/>
    <property type="evidence" value="ECO:0007669"/>
    <property type="project" value="UniProtKB-UniRule"/>
</dbReference>
<dbReference type="GO" id="GO:0008712">
    <property type="term" value="F:ADP-glyceromanno-heptose 6-epimerase activity"/>
    <property type="evidence" value="ECO:0007669"/>
    <property type="project" value="UniProtKB-UniRule"/>
</dbReference>
<comment type="function">
    <text evidence="4">Catalyzes the interconversion between ADP-D-glycero-beta-D-manno-heptose and ADP-L-glycero-beta-D-manno-heptose via an epimerization at carbon 6 of the heptose.</text>
</comment>
<keyword evidence="3 4" id="KW-0119">Carbohydrate metabolism</keyword>
<dbReference type="AlphaFoldDB" id="A0AA48KBE5"/>
<dbReference type="InterPro" id="IPR036291">
    <property type="entry name" value="NAD(P)-bd_dom_sf"/>
</dbReference>
<keyword evidence="1 4" id="KW-0521">NADP</keyword>
<organism evidence="6 7">
    <name type="scientific">Mesoterricola silvestris</name>
    <dbReference type="NCBI Taxonomy" id="2927979"/>
    <lineage>
        <taxon>Bacteria</taxon>
        <taxon>Pseudomonadati</taxon>
        <taxon>Acidobacteriota</taxon>
        <taxon>Holophagae</taxon>
        <taxon>Holophagales</taxon>
        <taxon>Holophagaceae</taxon>
        <taxon>Mesoterricola</taxon>
    </lineage>
</organism>
<dbReference type="HAMAP" id="MF_01601">
    <property type="entry name" value="Heptose_epimerase"/>
    <property type="match status" value="1"/>
</dbReference>
<dbReference type="PANTHER" id="PTHR43103:SF3">
    <property type="entry name" value="ADP-L-GLYCERO-D-MANNO-HEPTOSE-6-EPIMERASE"/>
    <property type="match status" value="1"/>
</dbReference>
<evidence type="ECO:0000259" key="5">
    <source>
        <dbReference type="Pfam" id="PF01370"/>
    </source>
</evidence>
<dbReference type="Pfam" id="PF01370">
    <property type="entry name" value="Epimerase"/>
    <property type="match status" value="1"/>
</dbReference>
<comment type="similarity">
    <text evidence="4">Belongs to the NAD(P)-dependent epimerase/dehydratase family. HldD subfamily.</text>
</comment>
<protein>
    <recommendedName>
        <fullName evidence="4">ADP-L-glycero-D-manno-heptose-6-epimerase</fullName>
        <ecNumber evidence="4">5.1.3.20</ecNumber>
    </recommendedName>
    <alternativeName>
        <fullName evidence="4">ADP-L-glycero-beta-D-manno-heptose-6-epimerase</fullName>
        <shortName evidence="4">ADP-glyceromanno-heptose 6-epimerase</shortName>
        <shortName evidence="4">ADP-hep 6-epimerase</shortName>
        <shortName evidence="4">AGME</shortName>
    </alternativeName>
</protein>
<dbReference type="GO" id="GO:0050661">
    <property type="term" value="F:NADP binding"/>
    <property type="evidence" value="ECO:0007669"/>
    <property type="project" value="InterPro"/>
</dbReference>
<feature type="binding site" evidence="4">
    <location>
        <position position="177"/>
    </location>
    <ligand>
        <name>NADP(+)</name>
        <dbReference type="ChEBI" id="CHEBI:58349"/>
    </ligand>
</feature>
<feature type="binding site" evidence="4">
    <location>
        <position position="213"/>
    </location>
    <ligand>
        <name>substrate</name>
    </ligand>
</feature>
<proteinExistence type="inferred from homology"/>
<feature type="binding site" evidence="4">
    <location>
        <begin position="10"/>
        <end position="11"/>
    </location>
    <ligand>
        <name>NADP(+)</name>
        <dbReference type="ChEBI" id="CHEBI:58349"/>
    </ligand>
</feature>